<evidence type="ECO:0000313" key="2">
    <source>
        <dbReference type="Proteomes" id="UP001341840"/>
    </source>
</evidence>
<dbReference type="Proteomes" id="UP001341840">
    <property type="component" value="Unassembled WGS sequence"/>
</dbReference>
<organism evidence="1 2">
    <name type="scientific">Stylosanthes scabra</name>
    <dbReference type="NCBI Taxonomy" id="79078"/>
    <lineage>
        <taxon>Eukaryota</taxon>
        <taxon>Viridiplantae</taxon>
        <taxon>Streptophyta</taxon>
        <taxon>Embryophyta</taxon>
        <taxon>Tracheophyta</taxon>
        <taxon>Spermatophyta</taxon>
        <taxon>Magnoliopsida</taxon>
        <taxon>eudicotyledons</taxon>
        <taxon>Gunneridae</taxon>
        <taxon>Pentapetalae</taxon>
        <taxon>rosids</taxon>
        <taxon>fabids</taxon>
        <taxon>Fabales</taxon>
        <taxon>Fabaceae</taxon>
        <taxon>Papilionoideae</taxon>
        <taxon>50 kb inversion clade</taxon>
        <taxon>dalbergioids sensu lato</taxon>
        <taxon>Dalbergieae</taxon>
        <taxon>Pterocarpus clade</taxon>
        <taxon>Stylosanthes</taxon>
    </lineage>
</organism>
<evidence type="ECO:0000313" key="1">
    <source>
        <dbReference type="EMBL" id="MED6138915.1"/>
    </source>
</evidence>
<comment type="caution">
    <text evidence="1">The sequence shown here is derived from an EMBL/GenBank/DDBJ whole genome shotgun (WGS) entry which is preliminary data.</text>
</comment>
<gene>
    <name evidence="1" type="ORF">PIB30_079024</name>
</gene>
<name>A0ABU6SRE9_9FABA</name>
<keyword evidence="2" id="KW-1185">Reference proteome</keyword>
<dbReference type="EMBL" id="JASCZI010061523">
    <property type="protein sequence ID" value="MED6138915.1"/>
    <property type="molecule type" value="Genomic_DNA"/>
</dbReference>
<proteinExistence type="predicted"/>
<sequence length="226" mass="24309">MGGALFSPLRKCAYTMVSAPPSDSFSIFMTSTFLWVVMGTSPSGLVKAEKPFSWVYWNPEAKDFTVNNLEPLEMAAFKFLVSLPGGFPKRNKFACRWILDSSDAEVGKFLDDLLDVKMKKTMLDNLMAMMADPSRMGPRAVLPTGRPFATATAAAAAASASAAAAGSTPVESSSQVPPAPTASVWLKVFVSESECIKATSEEDVYRASVVYEDSLDCCVNGIHGNY</sequence>
<reference evidence="1 2" key="1">
    <citation type="journal article" date="2023" name="Plants (Basel)">
        <title>Bridging the Gap: Combining Genomics and Transcriptomics Approaches to Understand Stylosanthes scabra, an Orphan Legume from the Brazilian Caatinga.</title>
        <authorList>
            <person name="Ferreira-Neto J.R.C."/>
            <person name="da Silva M.D."/>
            <person name="Binneck E."/>
            <person name="de Melo N.F."/>
            <person name="da Silva R.H."/>
            <person name="de Melo A.L.T.M."/>
            <person name="Pandolfi V."/>
            <person name="Bustamante F.O."/>
            <person name="Brasileiro-Vidal A.C."/>
            <person name="Benko-Iseppon A.M."/>
        </authorList>
    </citation>
    <scope>NUCLEOTIDE SEQUENCE [LARGE SCALE GENOMIC DNA]</scope>
    <source>
        <tissue evidence="1">Leaves</tissue>
    </source>
</reference>
<protein>
    <submittedName>
        <fullName evidence="1">Uncharacterized protein</fullName>
    </submittedName>
</protein>
<accession>A0ABU6SRE9</accession>